<dbReference type="AlphaFoldDB" id="G5B8Z0"/>
<evidence type="ECO:0000256" key="6">
    <source>
        <dbReference type="ARBA" id="ARBA00034116"/>
    </source>
</evidence>
<gene>
    <name evidence="10" type="ORF">GW7_06805</name>
</gene>
<keyword evidence="5" id="KW-0966">Cell projection</keyword>
<keyword evidence="3" id="KW-0175">Coiled coil</keyword>
<dbReference type="InParanoid" id="G5B8Z0"/>
<proteinExistence type="inferred from homology"/>
<dbReference type="STRING" id="10181.G5B8Z0"/>
<dbReference type="InterPro" id="IPR043597">
    <property type="entry name" value="TPH_dom"/>
</dbReference>
<evidence type="ECO:0000256" key="4">
    <source>
        <dbReference type="ARBA" id="ARBA00023069"/>
    </source>
</evidence>
<keyword evidence="2" id="KW-0282">Flagellum</keyword>
<sequence>MSSEVDEHPFGGVRDAVITRKSKIMKQKERARKNKKLSDLEGEAKEQAQDLLQRASKLCMEQEEELKDLNEMILNAKCQAIREVQIPEKQQI</sequence>
<feature type="compositionally biased region" description="Basic and acidic residues" evidence="8">
    <location>
        <begin position="36"/>
        <end position="46"/>
    </location>
</feature>
<dbReference type="InterPro" id="IPR033253">
    <property type="entry name" value="CFAP45"/>
</dbReference>
<evidence type="ECO:0000256" key="5">
    <source>
        <dbReference type="ARBA" id="ARBA00023273"/>
    </source>
</evidence>
<dbReference type="GO" id="GO:0031514">
    <property type="term" value="C:motile cilium"/>
    <property type="evidence" value="ECO:0007669"/>
    <property type="project" value="UniProtKB-SubCell"/>
</dbReference>
<reference evidence="10 11" key="1">
    <citation type="journal article" date="2011" name="Nature">
        <title>Genome sequencing reveals insights into physiology and longevity of the naked mole rat.</title>
        <authorList>
            <person name="Kim E.B."/>
            <person name="Fang X."/>
            <person name="Fushan A.A."/>
            <person name="Huang Z."/>
            <person name="Lobanov A.V."/>
            <person name="Han L."/>
            <person name="Marino S.M."/>
            <person name="Sun X."/>
            <person name="Turanov A.A."/>
            <person name="Yang P."/>
            <person name="Yim S.H."/>
            <person name="Zhao X."/>
            <person name="Kasaikina M.V."/>
            <person name="Stoletzki N."/>
            <person name="Peng C."/>
            <person name="Polak P."/>
            <person name="Xiong Z."/>
            <person name="Kiezun A."/>
            <person name="Zhu Y."/>
            <person name="Chen Y."/>
            <person name="Kryukov G.V."/>
            <person name="Zhang Q."/>
            <person name="Peshkin L."/>
            <person name="Yang L."/>
            <person name="Bronson R.T."/>
            <person name="Buffenstein R."/>
            <person name="Wang B."/>
            <person name="Han C."/>
            <person name="Li Q."/>
            <person name="Chen L."/>
            <person name="Zhao W."/>
            <person name="Sunyaev S.R."/>
            <person name="Park T.J."/>
            <person name="Zhang G."/>
            <person name="Wang J."/>
            <person name="Gladyshev V.N."/>
        </authorList>
    </citation>
    <scope>NUCLEOTIDE SEQUENCE [LARGE SCALE GENOMIC DNA]</scope>
</reference>
<dbReference type="Pfam" id="PF13868">
    <property type="entry name" value="TPH"/>
    <property type="match status" value="1"/>
</dbReference>
<keyword evidence="4" id="KW-0969">Cilium</keyword>
<evidence type="ECO:0000313" key="11">
    <source>
        <dbReference type="Proteomes" id="UP000006813"/>
    </source>
</evidence>
<dbReference type="GO" id="GO:0099513">
    <property type="term" value="C:polymeric cytoskeletal fiber"/>
    <property type="evidence" value="ECO:0007669"/>
    <property type="project" value="UniProtKB-ARBA"/>
</dbReference>
<protein>
    <recommendedName>
        <fullName evidence="7">Cilia- and flagella-associated protein 45</fullName>
    </recommendedName>
</protein>
<evidence type="ECO:0000256" key="7">
    <source>
        <dbReference type="ARBA" id="ARBA00034142"/>
    </source>
</evidence>
<feature type="domain" description="Trichohyalin-plectin-homology" evidence="9">
    <location>
        <begin position="60"/>
        <end position="92"/>
    </location>
</feature>
<evidence type="ECO:0000313" key="10">
    <source>
        <dbReference type="EMBL" id="EHB05751.1"/>
    </source>
</evidence>
<organism evidence="10 11">
    <name type="scientific">Heterocephalus glaber</name>
    <name type="common">Naked mole rat</name>
    <dbReference type="NCBI Taxonomy" id="10181"/>
    <lineage>
        <taxon>Eukaryota</taxon>
        <taxon>Metazoa</taxon>
        <taxon>Chordata</taxon>
        <taxon>Craniata</taxon>
        <taxon>Vertebrata</taxon>
        <taxon>Euteleostomi</taxon>
        <taxon>Mammalia</taxon>
        <taxon>Eutheria</taxon>
        <taxon>Euarchontoglires</taxon>
        <taxon>Glires</taxon>
        <taxon>Rodentia</taxon>
        <taxon>Hystricomorpha</taxon>
        <taxon>Bathyergidae</taxon>
        <taxon>Heterocephalus</taxon>
    </lineage>
</organism>
<comment type="similarity">
    <text evidence="6">Belongs to the CFAP45 family.</text>
</comment>
<feature type="compositionally biased region" description="Basic residues" evidence="8">
    <location>
        <begin position="23"/>
        <end position="35"/>
    </location>
</feature>
<dbReference type="EMBL" id="JH169015">
    <property type="protein sequence ID" value="EHB05751.1"/>
    <property type="molecule type" value="Genomic_DNA"/>
</dbReference>
<evidence type="ECO:0000256" key="3">
    <source>
        <dbReference type="ARBA" id="ARBA00023054"/>
    </source>
</evidence>
<dbReference type="PANTHER" id="PTHR15504:SF0">
    <property type="entry name" value="CILIA- AND FLAGELLA-ASSOCIATED PROTEIN 45"/>
    <property type="match status" value="1"/>
</dbReference>
<feature type="region of interest" description="Disordered" evidence="8">
    <location>
        <begin position="23"/>
        <end position="46"/>
    </location>
</feature>
<accession>G5B8Z0</accession>
<evidence type="ECO:0000256" key="8">
    <source>
        <dbReference type="SAM" id="MobiDB-lite"/>
    </source>
</evidence>
<name>G5B8Z0_HETGA</name>
<evidence type="ECO:0000256" key="1">
    <source>
        <dbReference type="ARBA" id="ARBA00004230"/>
    </source>
</evidence>
<evidence type="ECO:0000259" key="9">
    <source>
        <dbReference type="Pfam" id="PF13868"/>
    </source>
</evidence>
<evidence type="ECO:0000256" key="2">
    <source>
        <dbReference type="ARBA" id="ARBA00022846"/>
    </source>
</evidence>
<dbReference type="PANTHER" id="PTHR15504">
    <property type="entry name" value="NASOPHARYNGEAL EPITHELIUM SPECIFIC PROTEIN 1"/>
    <property type="match status" value="1"/>
</dbReference>
<dbReference type="Proteomes" id="UP000006813">
    <property type="component" value="Unassembled WGS sequence"/>
</dbReference>
<comment type="subcellular location">
    <subcellularLocation>
        <location evidence="1">Cell projection</location>
        <location evidence="1">Cilium</location>
        <location evidence="1">Flagellum</location>
    </subcellularLocation>
</comment>